<gene>
    <name evidence="1" type="ORF">Clow_00574</name>
</gene>
<protein>
    <recommendedName>
        <fullName evidence="3">Antitoxin HicB</fullName>
    </recommendedName>
</protein>
<comment type="caution">
    <text evidence="1">The sequence shown here is derived from an EMBL/GenBank/DDBJ whole genome shotgun (WGS) entry which is preliminary data.</text>
</comment>
<evidence type="ECO:0000313" key="1">
    <source>
        <dbReference type="EMBL" id="KQB87515.1"/>
    </source>
</evidence>
<dbReference type="EMBL" id="LKEV01000001">
    <property type="protein sequence ID" value="KQB87515.1"/>
    <property type="molecule type" value="Genomic_DNA"/>
</dbReference>
<organism evidence="1 2">
    <name type="scientific">Corynebacterium lowii</name>
    <dbReference type="NCBI Taxonomy" id="1544413"/>
    <lineage>
        <taxon>Bacteria</taxon>
        <taxon>Bacillati</taxon>
        <taxon>Actinomycetota</taxon>
        <taxon>Actinomycetes</taxon>
        <taxon>Mycobacteriales</taxon>
        <taxon>Corynebacteriaceae</taxon>
        <taxon>Corynebacterium</taxon>
    </lineage>
</organism>
<reference evidence="1 2" key="1">
    <citation type="submission" date="2015-10" db="EMBL/GenBank/DDBJ databases">
        <title>Corynebacteirum lowii and Corynebacterium oculi species nova, derived from human clinical disease and and emended description of Corynebacterium mastiditis.</title>
        <authorList>
            <person name="Bernard K."/>
            <person name="Pacheco A.L."/>
            <person name="Mcdougall C."/>
            <person name="Burtx T."/>
            <person name="Weibe D."/>
            <person name="Tyler S."/>
            <person name="Olson A.B."/>
            <person name="Cnockaert M."/>
            <person name="Eguchi H."/>
            <person name="Kuwahara T."/>
            <person name="Nakayama-Imaohji H."/>
            <person name="Boudewijins M."/>
            <person name="Van Hoecke F."/>
            <person name="Bernier A.-M."/>
            <person name="Vandamme P."/>
        </authorList>
    </citation>
    <scope>NUCLEOTIDE SEQUENCE [LARGE SCALE GENOMIC DNA]</scope>
    <source>
        <strain evidence="1 2">NML 130206</strain>
    </source>
</reference>
<evidence type="ECO:0008006" key="3">
    <source>
        <dbReference type="Google" id="ProtNLM"/>
    </source>
</evidence>
<sequence length="128" mass="13976">MNTVTVSAQKWEQGWDLIIEGDESRATSVQYLHDAERQVRDYLGTEESGLNHDDLSIIITPDIGSALNDAETSREATKAAAQAQQYATDKARKVASELQSQGLNVTDSAYLLDISPSRVAQLLTHNAS</sequence>
<accession>A0A0Q0YYR6</accession>
<evidence type="ECO:0000313" key="2">
    <source>
        <dbReference type="Proteomes" id="UP000050488"/>
    </source>
</evidence>
<dbReference type="AlphaFoldDB" id="A0A0Q0YYR6"/>
<dbReference type="RefSeq" id="WP_055175883.1">
    <property type="nucleotide sequence ID" value="NZ_JAUSQY010000001.1"/>
</dbReference>
<dbReference type="OrthoDB" id="5772641at2"/>
<name>A0A0Q0YYR6_9CORY</name>
<dbReference type="PATRIC" id="fig|1544413.3.peg.578"/>
<keyword evidence="2" id="KW-1185">Reference proteome</keyword>
<proteinExistence type="predicted"/>
<dbReference type="Proteomes" id="UP000050488">
    <property type="component" value="Unassembled WGS sequence"/>
</dbReference>